<evidence type="ECO:0000256" key="1">
    <source>
        <dbReference type="ARBA" id="ARBA00022630"/>
    </source>
</evidence>
<accession>A0A4Y4DM62</accession>
<dbReference type="Proteomes" id="UP000316612">
    <property type="component" value="Unassembled WGS sequence"/>
</dbReference>
<feature type="domain" description="FAD-dependent oxidoreductase 2 FAD-binding" evidence="3">
    <location>
        <begin position="9"/>
        <end position="543"/>
    </location>
</feature>
<dbReference type="PANTHER" id="PTHR43260:SF1">
    <property type="entry name" value="KSDD-LIKE STEROID DEHYDROGENASE RV0785"/>
    <property type="match status" value="1"/>
</dbReference>
<evidence type="ECO:0000256" key="2">
    <source>
        <dbReference type="ARBA" id="ARBA00023002"/>
    </source>
</evidence>
<dbReference type="PIRSF" id="PIRSF036654">
    <property type="entry name" value="UCP036654"/>
    <property type="match status" value="1"/>
</dbReference>
<dbReference type="Gene3D" id="3.50.50.60">
    <property type="entry name" value="FAD/NAD(P)-binding domain"/>
    <property type="match status" value="1"/>
</dbReference>
<proteinExistence type="predicted"/>
<dbReference type="NCBIfam" id="NF009472">
    <property type="entry name" value="PRK12834.1"/>
    <property type="match status" value="1"/>
</dbReference>
<evidence type="ECO:0000259" key="3">
    <source>
        <dbReference type="Pfam" id="PF00890"/>
    </source>
</evidence>
<dbReference type="Gene3D" id="3.90.700.10">
    <property type="entry name" value="Succinate dehydrogenase/fumarate reductase flavoprotein, catalytic domain"/>
    <property type="match status" value="1"/>
</dbReference>
<protein>
    <submittedName>
        <fullName evidence="4">FAD-binding dehydrogenase</fullName>
    </submittedName>
</protein>
<evidence type="ECO:0000313" key="4">
    <source>
        <dbReference type="EMBL" id="GED06412.1"/>
    </source>
</evidence>
<dbReference type="EMBL" id="BJNY01000010">
    <property type="protein sequence ID" value="GED06412.1"/>
    <property type="molecule type" value="Genomic_DNA"/>
</dbReference>
<dbReference type="Pfam" id="PF00890">
    <property type="entry name" value="FAD_binding_2"/>
    <property type="match status" value="1"/>
</dbReference>
<dbReference type="InterPro" id="IPR003953">
    <property type="entry name" value="FAD-dep_OxRdtase_2_FAD-bd"/>
</dbReference>
<dbReference type="GO" id="GO:0033765">
    <property type="term" value="F:steroid dehydrogenase activity, acting on the CH-CH group of donors"/>
    <property type="evidence" value="ECO:0007669"/>
    <property type="project" value="UniProtKB-ARBA"/>
</dbReference>
<sequence length="563" mass="61312">MEIQKFQADVIVIGAGLSGLVAAAEMTSVGLKVIVVDQENSQNWGGQAHWSFGGLFLVDSPEQRHLGVRDSFDLAWSDWLGSAQFNRMDDQDSWAYQWAQKYVEFAAGEKRTWIADHGIELTPVVGWAERGDGRAQGHGNSVPRFHICWGTGTGVSEPFVRHAVQAQLAGKLHFLNRCKVTSLLVDAGQVIGCRGQALVADASPRGVASSRRVIGEFEVKAEATLITTGGIGGNHELVRKFWPERLGNPPKRMLTGVPAYVDGSGLDIAERAGARLVNRDRMWHYTEGVHNWDPIWPGHGIRILPGPSSLWIDAQGKRLPAPGIPGHDTIGTLKILRTGPKASQFDHSWFVLNQRIIEKEFALSGSEQNPDITERNKQAVIKDRIFGSGAPKPVSDFLKYGEDFLTADTLEELTEKMNASAPEAFIDSKELREQIEARDRQVANPFSKDAQIQSIRNARRYIGDRLMRVVSPRPILDGKSGPLIAVKLHTLTRKSLGGIQTDLSGRALKSDGTALTGLYAAGEASGFGGGGMHGYNALEGTFLGGCLFSGRETGRGIVRDLGI</sequence>
<keyword evidence="5" id="KW-1185">Reference proteome</keyword>
<name>A0A4Y4DM62_GLUUR</name>
<dbReference type="InterPro" id="IPR014614">
    <property type="entry name" value="KsdD_DH"/>
</dbReference>
<dbReference type="SUPFAM" id="SSF51905">
    <property type="entry name" value="FAD/NAD(P)-binding domain"/>
    <property type="match status" value="1"/>
</dbReference>
<organism evidence="4 5">
    <name type="scientific">Glutamicibacter uratoxydans</name>
    <name type="common">Arthrobacter uratoxydans</name>
    <dbReference type="NCBI Taxonomy" id="43667"/>
    <lineage>
        <taxon>Bacteria</taxon>
        <taxon>Bacillati</taxon>
        <taxon>Actinomycetota</taxon>
        <taxon>Actinomycetes</taxon>
        <taxon>Micrococcales</taxon>
        <taxon>Micrococcaceae</taxon>
        <taxon>Glutamicibacter</taxon>
    </lineage>
</organism>
<gene>
    <name evidence="4" type="ORF">AUR04nite_19440</name>
</gene>
<dbReference type="PANTHER" id="PTHR43260">
    <property type="entry name" value="3-KETOSTEROID-DELTA-1-DEHYDROGENASE"/>
    <property type="match status" value="1"/>
</dbReference>
<dbReference type="RefSeq" id="WP_281285120.1">
    <property type="nucleotide sequence ID" value="NZ_BAAAJL010000010.1"/>
</dbReference>
<comment type="caution">
    <text evidence="4">The sequence shown here is derived from an EMBL/GenBank/DDBJ whole genome shotgun (WGS) entry which is preliminary data.</text>
</comment>
<dbReference type="InterPro" id="IPR027477">
    <property type="entry name" value="Succ_DH/fumarate_Rdtase_cat_sf"/>
</dbReference>
<dbReference type="InterPro" id="IPR036188">
    <property type="entry name" value="FAD/NAD-bd_sf"/>
</dbReference>
<keyword evidence="2" id="KW-0560">Oxidoreductase</keyword>
<reference evidence="4 5" key="1">
    <citation type="submission" date="2019-06" db="EMBL/GenBank/DDBJ databases">
        <title>Whole genome shotgun sequence of Glutamicibacter uratoxydans NBRC 15515.</title>
        <authorList>
            <person name="Hosoyama A."/>
            <person name="Uohara A."/>
            <person name="Ohji S."/>
            <person name="Ichikawa N."/>
        </authorList>
    </citation>
    <scope>NUCLEOTIDE SEQUENCE [LARGE SCALE GENOMIC DNA]</scope>
    <source>
        <strain evidence="4 5">NBRC 15515</strain>
    </source>
</reference>
<dbReference type="AlphaFoldDB" id="A0A4Y4DM62"/>
<evidence type="ECO:0000313" key="5">
    <source>
        <dbReference type="Proteomes" id="UP000316612"/>
    </source>
</evidence>
<keyword evidence="1" id="KW-0285">Flavoprotein</keyword>